<feature type="region of interest" description="Disordered" evidence="1">
    <location>
        <begin position="93"/>
        <end position="156"/>
    </location>
</feature>
<feature type="compositionally biased region" description="Low complexity" evidence="1">
    <location>
        <begin position="232"/>
        <end position="247"/>
    </location>
</feature>
<organism evidence="2 3">
    <name type="scientific">Triticum urartu</name>
    <name type="common">Red wild einkorn</name>
    <name type="synonym">Crithodium urartu</name>
    <dbReference type="NCBI Taxonomy" id="4572"/>
    <lineage>
        <taxon>Eukaryota</taxon>
        <taxon>Viridiplantae</taxon>
        <taxon>Streptophyta</taxon>
        <taxon>Embryophyta</taxon>
        <taxon>Tracheophyta</taxon>
        <taxon>Spermatophyta</taxon>
        <taxon>Magnoliopsida</taxon>
        <taxon>Liliopsida</taxon>
        <taxon>Poales</taxon>
        <taxon>Poaceae</taxon>
        <taxon>BOP clade</taxon>
        <taxon>Pooideae</taxon>
        <taxon>Triticodae</taxon>
        <taxon>Triticeae</taxon>
        <taxon>Triticinae</taxon>
        <taxon>Triticum</taxon>
    </lineage>
</organism>
<reference evidence="3" key="1">
    <citation type="journal article" date="2013" name="Nature">
        <title>Draft genome of the wheat A-genome progenitor Triticum urartu.</title>
        <authorList>
            <person name="Ling H.Q."/>
            <person name="Zhao S."/>
            <person name="Liu D."/>
            <person name="Wang J."/>
            <person name="Sun H."/>
            <person name="Zhang C."/>
            <person name="Fan H."/>
            <person name="Li D."/>
            <person name="Dong L."/>
            <person name="Tao Y."/>
            <person name="Gao C."/>
            <person name="Wu H."/>
            <person name="Li Y."/>
            <person name="Cui Y."/>
            <person name="Guo X."/>
            <person name="Zheng S."/>
            <person name="Wang B."/>
            <person name="Yu K."/>
            <person name="Liang Q."/>
            <person name="Yang W."/>
            <person name="Lou X."/>
            <person name="Chen J."/>
            <person name="Feng M."/>
            <person name="Jian J."/>
            <person name="Zhang X."/>
            <person name="Luo G."/>
            <person name="Jiang Y."/>
            <person name="Liu J."/>
            <person name="Wang Z."/>
            <person name="Sha Y."/>
            <person name="Zhang B."/>
            <person name="Wu H."/>
            <person name="Tang D."/>
            <person name="Shen Q."/>
            <person name="Xue P."/>
            <person name="Zou S."/>
            <person name="Wang X."/>
            <person name="Liu X."/>
            <person name="Wang F."/>
            <person name="Yang Y."/>
            <person name="An X."/>
            <person name="Dong Z."/>
            <person name="Zhang K."/>
            <person name="Zhang X."/>
            <person name="Luo M.C."/>
            <person name="Dvorak J."/>
            <person name="Tong Y."/>
            <person name="Wang J."/>
            <person name="Yang H."/>
            <person name="Li Z."/>
            <person name="Wang D."/>
            <person name="Zhang A."/>
            <person name="Wang J."/>
        </authorList>
    </citation>
    <scope>NUCLEOTIDE SEQUENCE</scope>
    <source>
        <strain evidence="3">cv. G1812</strain>
    </source>
</reference>
<feature type="compositionally biased region" description="Low complexity" evidence="1">
    <location>
        <begin position="255"/>
        <end position="275"/>
    </location>
</feature>
<reference evidence="2" key="2">
    <citation type="submission" date="2018-03" db="EMBL/GenBank/DDBJ databases">
        <title>The Triticum urartu genome reveals the dynamic nature of wheat genome evolution.</title>
        <authorList>
            <person name="Ling H."/>
            <person name="Ma B."/>
            <person name="Shi X."/>
            <person name="Liu H."/>
            <person name="Dong L."/>
            <person name="Sun H."/>
            <person name="Cao Y."/>
            <person name="Gao Q."/>
            <person name="Zheng S."/>
            <person name="Li Y."/>
            <person name="Yu Y."/>
            <person name="Du H."/>
            <person name="Qi M."/>
            <person name="Li Y."/>
            <person name="Yu H."/>
            <person name="Cui Y."/>
            <person name="Wang N."/>
            <person name="Chen C."/>
            <person name="Wu H."/>
            <person name="Zhao Y."/>
            <person name="Zhang J."/>
            <person name="Li Y."/>
            <person name="Zhou W."/>
            <person name="Zhang B."/>
            <person name="Hu W."/>
            <person name="Eijk M."/>
            <person name="Tang J."/>
            <person name="Witsenboer H."/>
            <person name="Zhao S."/>
            <person name="Li Z."/>
            <person name="Zhang A."/>
            <person name="Wang D."/>
            <person name="Liang C."/>
        </authorList>
    </citation>
    <scope>NUCLEOTIDE SEQUENCE [LARGE SCALE GENOMIC DNA]</scope>
    <source>
        <strain evidence="2">cv. G1812</strain>
    </source>
</reference>
<keyword evidence="3" id="KW-1185">Reference proteome</keyword>
<feature type="compositionally biased region" description="Low complexity" evidence="1">
    <location>
        <begin position="99"/>
        <end position="118"/>
    </location>
</feature>
<dbReference type="Gramene" id="TuG1812G0700002550.01.T02">
    <property type="protein sequence ID" value="TuG1812G0700002550.01.T02"/>
    <property type="gene ID" value="TuG1812G0700002550.01"/>
</dbReference>
<sequence length="284" mass="30757">MFCNLSLEALDFGKISIQARTLLHLDLSSLFLAQGRTDLRVLYFVALVFSRSDEMLGILGKAGDLQDEAQSRHFARGHARHCRALLPSIRAEDEEPPCSAGGRPPAVPSAGAGAAPRGPRGPPERGRPVPHLPGLPPEDQRPGDLSEQGERHQGGDHHVRAQGLGVRGAEDDDVRQPHQRPAQVADAVPRAAQVLLAGRVQQAEQPQPGGHLRGVAVHAQPHRQHGQHPDQVHVVQPQDQQQRLLHPPGRRLRGRQGAAADADLQERPAAGPGARARPRRRQVL</sequence>
<name>A0A8R7V0Y1_TRIUA</name>
<dbReference type="Proteomes" id="UP000015106">
    <property type="component" value="Chromosome 7"/>
</dbReference>
<reference evidence="2" key="3">
    <citation type="submission" date="2022-06" db="UniProtKB">
        <authorList>
            <consortium name="EnsemblPlants"/>
        </authorList>
    </citation>
    <scope>IDENTIFICATION</scope>
</reference>
<proteinExistence type="predicted"/>
<protein>
    <submittedName>
        <fullName evidence="2">Uncharacterized protein</fullName>
    </submittedName>
</protein>
<accession>A0A8R7V0Y1</accession>
<dbReference type="AlphaFoldDB" id="A0A8R7V0Y1"/>
<dbReference type="EnsemblPlants" id="TuG1812G0700002550.01.T02">
    <property type="protein sequence ID" value="TuG1812G0700002550.01.T02"/>
    <property type="gene ID" value="TuG1812G0700002550.01"/>
</dbReference>
<evidence type="ECO:0000313" key="2">
    <source>
        <dbReference type="EnsemblPlants" id="TuG1812G0700002550.01.T02"/>
    </source>
</evidence>
<gene>
    <name evidence="2" type="primary">LOC125522497</name>
</gene>
<feature type="region of interest" description="Disordered" evidence="1">
    <location>
        <begin position="218"/>
        <end position="284"/>
    </location>
</feature>
<evidence type="ECO:0000313" key="3">
    <source>
        <dbReference type="Proteomes" id="UP000015106"/>
    </source>
</evidence>
<evidence type="ECO:0000256" key="1">
    <source>
        <dbReference type="SAM" id="MobiDB-lite"/>
    </source>
</evidence>
<feature type="compositionally biased region" description="Basic and acidic residues" evidence="1">
    <location>
        <begin position="138"/>
        <end position="156"/>
    </location>
</feature>